<dbReference type="EMBL" id="OBEL01000003">
    <property type="protein sequence ID" value="SNZ19736.1"/>
    <property type="molecule type" value="Genomic_DNA"/>
</dbReference>
<comment type="function">
    <text evidence="1">Membrane-anchoring subunit of succinate dehydrogenase (SDH).</text>
</comment>
<comment type="cofactor">
    <cofactor evidence="12">
        <name>heme</name>
        <dbReference type="ChEBI" id="CHEBI:30413"/>
    </cofactor>
    <text evidence="12">The heme is bound between the two transmembrane subunits.</text>
</comment>
<evidence type="ECO:0000256" key="10">
    <source>
        <dbReference type="ARBA" id="ARBA00023136"/>
    </source>
</evidence>
<evidence type="ECO:0000256" key="1">
    <source>
        <dbReference type="ARBA" id="ARBA00004050"/>
    </source>
</evidence>
<dbReference type="GO" id="GO:0046872">
    <property type="term" value="F:metal ion binding"/>
    <property type="evidence" value="ECO:0007669"/>
    <property type="project" value="UniProtKB-KW"/>
</dbReference>
<evidence type="ECO:0000256" key="13">
    <source>
        <dbReference type="SAM" id="Phobius"/>
    </source>
</evidence>
<accession>A0A285PHY4</accession>
<name>A0A285PHY4_9HYPH</name>
<dbReference type="InterPro" id="IPR014314">
    <property type="entry name" value="Succ_DH_cytb556"/>
</dbReference>
<dbReference type="InterPro" id="IPR034804">
    <property type="entry name" value="SQR/QFR_C/D"/>
</dbReference>
<dbReference type="Gene3D" id="1.20.1300.10">
    <property type="entry name" value="Fumarate reductase/succinate dehydrogenase, transmembrane subunit"/>
    <property type="match status" value="1"/>
</dbReference>
<keyword evidence="5 12" id="KW-0349">Heme</keyword>
<dbReference type="PANTHER" id="PTHR10978">
    <property type="entry name" value="SUCCINATE DEHYDROGENASE CYTOCHROME B560 SUBUNIT"/>
    <property type="match status" value="1"/>
</dbReference>
<proteinExistence type="inferred from homology"/>
<evidence type="ECO:0000256" key="11">
    <source>
        <dbReference type="ARBA" id="ARBA00025912"/>
    </source>
</evidence>
<protein>
    <recommendedName>
        <fullName evidence="4">Succinate dehydrogenase cytochrome b556 subunit</fullName>
    </recommendedName>
</protein>
<dbReference type="PIRSF" id="PIRSF000178">
    <property type="entry name" value="SDH_cyt_b560"/>
    <property type="match status" value="1"/>
</dbReference>
<comment type="similarity">
    <text evidence="3">Belongs to the cytochrome b560 family.</text>
</comment>
<dbReference type="RefSeq" id="WP_097154129.1">
    <property type="nucleotide sequence ID" value="NZ_OBEL01000003.1"/>
</dbReference>
<comment type="subcellular location">
    <subcellularLocation>
        <location evidence="2">Membrane</location>
        <topology evidence="2">Multi-pass membrane protein</topology>
    </subcellularLocation>
</comment>
<evidence type="ECO:0000256" key="12">
    <source>
        <dbReference type="PIRSR" id="PIRSR000178-1"/>
    </source>
</evidence>
<dbReference type="NCBIfam" id="TIGR02970">
    <property type="entry name" value="succ_dehyd_cytB"/>
    <property type="match status" value="1"/>
</dbReference>
<dbReference type="OrthoDB" id="9799441at2"/>
<keyword evidence="7 12" id="KW-0479">Metal-binding</keyword>
<evidence type="ECO:0000256" key="6">
    <source>
        <dbReference type="ARBA" id="ARBA00022692"/>
    </source>
</evidence>
<evidence type="ECO:0000256" key="2">
    <source>
        <dbReference type="ARBA" id="ARBA00004141"/>
    </source>
</evidence>
<dbReference type="AlphaFoldDB" id="A0A285PHY4"/>
<keyword evidence="6 13" id="KW-0812">Transmembrane</keyword>
<dbReference type="InterPro" id="IPR000701">
    <property type="entry name" value="SuccDH_FuR_B_TM-su"/>
</dbReference>
<keyword evidence="9 12" id="KW-0408">Iron</keyword>
<dbReference type="GO" id="GO:0009055">
    <property type="term" value="F:electron transfer activity"/>
    <property type="evidence" value="ECO:0007669"/>
    <property type="project" value="InterPro"/>
</dbReference>
<sequence length="132" mass="14896">MTDVDLKGKRPLSPHLQIYRPMLTMTMSIVHRITGAALYFGTVLLAYWLIALASGPEAFETAQAIFGSWIGRLVLFGYTWALLHHMLGGFRHFIWDFGLGFGEQEREWLARLTLIGGLVLTALVWIIAYSVL</sequence>
<evidence type="ECO:0000256" key="7">
    <source>
        <dbReference type="ARBA" id="ARBA00022723"/>
    </source>
</evidence>
<evidence type="ECO:0000256" key="3">
    <source>
        <dbReference type="ARBA" id="ARBA00007244"/>
    </source>
</evidence>
<feature type="transmembrane region" description="Helical" evidence="13">
    <location>
        <begin position="69"/>
        <end position="87"/>
    </location>
</feature>
<dbReference type="SUPFAM" id="SSF81343">
    <property type="entry name" value="Fumarate reductase respiratory complex transmembrane subunits"/>
    <property type="match status" value="1"/>
</dbReference>
<evidence type="ECO:0000313" key="14">
    <source>
        <dbReference type="EMBL" id="SNZ19736.1"/>
    </source>
</evidence>
<reference evidence="14 15" key="1">
    <citation type="submission" date="2017-09" db="EMBL/GenBank/DDBJ databases">
        <authorList>
            <person name="Ehlers B."/>
            <person name="Leendertz F.H."/>
        </authorList>
    </citation>
    <scope>NUCLEOTIDE SEQUENCE [LARGE SCALE GENOMIC DNA]</scope>
    <source>
        <strain evidence="14 15">DSM 18289</strain>
    </source>
</reference>
<keyword evidence="8 13" id="KW-1133">Transmembrane helix</keyword>
<dbReference type="PROSITE" id="PS01000">
    <property type="entry name" value="SDH_CYT_1"/>
    <property type="match status" value="1"/>
</dbReference>
<feature type="binding site" description="axial binding residue" evidence="12">
    <location>
        <position position="85"/>
    </location>
    <ligand>
        <name>heme</name>
        <dbReference type="ChEBI" id="CHEBI:30413"/>
        <note>ligand shared with second transmembrane subunit</note>
    </ligand>
    <ligandPart>
        <name>Fe</name>
        <dbReference type="ChEBI" id="CHEBI:18248"/>
    </ligandPart>
</feature>
<organism evidence="14 15">
    <name type="scientific">Cohaesibacter gelatinilyticus</name>
    <dbReference type="NCBI Taxonomy" id="372072"/>
    <lineage>
        <taxon>Bacteria</taxon>
        <taxon>Pseudomonadati</taxon>
        <taxon>Pseudomonadota</taxon>
        <taxon>Alphaproteobacteria</taxon>
        <taxon>Hyphomicrobiales</taxon>
        <taxon>Cohaesibacteraceae</taxon>
    </lineage>
</organism>
<dbReference type="GO" id="GO:0006099">
    <property type="term" value="P:tricarboxylic acid cycle"/>
    <property type="evidence" value="ECO:0007669"/>
    <property type="project" value="InterPro"/>
</dbReference>
<dbReference type="InterPro" id="IPR018495">
    <property type="entry name" value="Succ_DH_cyt_bsu_CS"/>
</dbReference>
<dbReference type="Pfam" id="PF01127">
    <property type="entry name" value="Sdh_cyt"/>
    <property type="match status" value="1"/>
</dbReference>
<evidence type="ECO:0000256" key="9">
    <source>
        <dbReference type="ARBA" id="ARBA00023004"/>
    </source>
</evidence>
<dbReference type="PANTHER" id="PTHR10978:SF5">
    <property type="entry name" value="SUCCINATE DEHYDROGENASE CYTOCHROME B560 SUBUNIT, MITOCHONDRIAL"/>
    <property type="match status" value="1"/>
</dbReference>
<evidence type="ECO:0000256" key="5">
    <source>
        <dbReference type="ARBA" id="ARBA00022617"/>
    </source>
</evidence>
<feature type="transmembrane region" description="Helical" evidence="13">
    <location>
        <begin position="29"/>
        <end position="49"/>
    </location>
</feature>
<evidence type="ECO:0000256" key="8">
    <source>
        <dbReference type="ARBA" id="ARBA00022989"/>
    </source>
</evidence>
<evidence type="ECO:0000313" key="15">
    <source>
        <dbReference type="Proteomes" id="UP000219439"/>
    </source>
</evidence>
<dbReference type="Proteomes" id="UP000219439">
    <property type="component" value="Unassembled WGS sequence"/>
</dbReference>
<dbReference type="CDD" id="cd03499">
    <property type="entry name" value="SQR_TypeC_SdhC"/>
    <property type="match status" value="1"/>
</dbReference>
<dbReference type="GO" id="GO:0016020">
    <property type="term" value="C:membrane"/>
    <property type="evidence" value="ECO:0007669"/>
    <property type="project" value="UniProtKB-SubCell"/>
</dbReference>
<evidence type="ECO:0000256" key="4">
    <source>
        <dbReference type="ARBA" id="ARBA00020076"/>
    </source>
</evidence>
<comment type="subunit">
    <text evidence="11">Part of an enzyme complex containing four subunits: a flavoprotein, an iron-sulfur protein, plus two membrane-anchoring proteins, SdhC and SdhD. The complex can form homotrimers.</text>
</comment>
<keyword evidence="15" id="KW-1185">Reference proteome</keyword>
<gene>
    <name evidence="14" type="ORF">SAMN06265368_2828</name>
</gene>
<feature type="transmembrane region" description="Helical" evidence="13">
    <location>
        <begin position="108"/>
        <end position="131"/>
    </location>
</feature>
<keyword evidence="10 13" id="KW-0472">Membrane</keyword>